<accession>A0ABR7J5Y8</accession>
<sequence>MNKKKLFAGTILGFAGTILGCYIYLSLFTKFDFNQGVSVLKSQGSLGKLITLGSIVNLILFGILLKLNQDLMARGIVLSVIMMAIVTMFI</sequence>
<dbReference type="RefSeq" id="WP_187009484.1">
    <property type="nucleotide sequence ID" value="NZ_JACRUI010000001.1"/>
</dbReference>
<protein>
    <submittedName>
        <fullName evidence="2">Uncharacterized protein</fullName>
    </submittedName>
</protein>
<keyword evidence="1" id="KW-0472">Membrane</keyword>
<evidence type="ECO:0000313" key="3">
    <source>
        <dbReference type="Proteomes" id="UP000629963"/>
    </source>
</evidence>
<comment type="caution">
    <text evidence="2">The sequence shown here is derived from an EMBL/GenBank/DDBJ whole genome shotgun (WGS) entry which is preliminary data.</text>
</comment>
<dbReference type="Proteomes" id="UP000629963">
    <property type="component" value="Unassembled WGS sequence"/>
</dbReference>
<feature type="transmembrane region" description="Helical" evidence="1">
    <location>
        <begin position="46"/>
        <end position="65"/>
    </location>
</feature>
<gene>
    <name evidence="2" type="ORF">H8R23_05915</name>
</gene>
<reference evidence="2 3" key="1">
    <citation type="submission" date="2020-08" db="EMBL/GenBank/DDBJ databases">
        <title>Description of novel Flavobacterium F-380 isolate.</title>
        <authorList>
            <person name="Saticioglu I.B."/>
            <person name="Duman M."/>
            <person name="Altun S."/>
        </authorList>
    </citation>
    <scope>NUCLEOTIDE SEQUENCE [LARGE SCALE GENOMIC DNA]</scope>
    <source>
        <strain evidence="2 3">F-380</strain>
    </source>
</reference>
<feature type="transmembrane region" description="Helical" evidence="1">
    <location>
        <begin position="6"/>
        <end position="25"/>
    </location>
</feature>
<dbReference type="EMBL" id="JACRUJ010000001">
    <property type="protein sequence ID" value="MBC5840934.1"/>
    <property type="molecule type" value="Genomic_DNA"/>
</dbReference>
<feature type="transmembrane region" description="Helical" evidence="1">
    <location>
        <begin position="71"/>
        <end position="89"/>
    </location>
</feature>
<dbReference type="PROSITE" id="PS51257">
    <property type="entry name" value="PROKAR_LIPOPROTEIN"/>
    <property type="match status" value="1"/>
</dbReference>
<keyword evidence="3" id="KW-1185">Reference proteome</keyword>
<proteinExistence type="predicted"/>
<keyword evidence="1" id="KW-0812">Transmembrane</keyword>
<evidence type="ECO:0000256" key="1">
    <source>
        <dbReference type="SAM" id="Phobius"/>
    </source>
</evidence>
<evidence type="ECO:0000313" key="2">
    <source>
        <dbReference type="EMBL" id="MBC5840934.1"/>
    </source>
</evidence>
<organism evidence="2 3">
    <name type="scientific">Flavobacterium kayseriense</name>
    <dbReference type="NCBI Taxonomy" id="2764714"/>
    <lineage>
        <taxon>Bacteria</taxon>
        <taxon>Pseudomonadati</taxon>
        <taxon>Bacteroidota</taxon>
        <taxon>Flavobacteriia</taxon>
        <taxon>Flavobacteriales</taxon>
        <taxon>Flavobacteriaceae</taxon>
        <taxon>Flavobacterium</taxon>
    </lineage>
</organism>
<name>A0ABR7J5Y8_9FLAO</name>
<keyword evidence="1" id="KW-1133">Transmembrane helix</keyword>